<dbReference type="EMBL" id="QEAS01000020">
    <property type="protein sequence ID" value="PWG78811.1"/>
    <property type="molecule type" value="Genomic_DNA"/>
</dbReference>
<evidence type="ECO:0000256" key="5">
    <source>
        <dbReference type="ARBA" id="ARBA00022840"/>
    </source>
</evidence>
<keyword evidence="2" id="KW-1003">Cell membrane</keyword>
<dbReference type="SUPFAM" id="SSF52540">
    <property type="entry name" value="P-loop containing nucleoside triphosphate hydrolases"/>
    <property type="match status" value="1"/>
</dbReference>
<feature type="transmembrane region" description="Helical" evidence="8">
    <location>
        <begin position="492"/>
        <end position="511"/>
    </location>
</feature>
<evidence type="ECO:0000256" key="3">
    <source>
        <dbReference type="ARBA" id="ARBA00022692"/>
    </source>
</evidence>
<keyword evidence="13" id="KW-1185">Reference proteome</keyword>
<comment type="caution">
    <text evidence="12">The sequence shown here is derived from an EMBL/GenBank/DDBJ whole genome shotgun (WGS) entry which is preliminary data.</text>
</comment>
<dbReference type="CDD" id="cd05387">
    <property type="entry name" value="BY-kinase"/>
    <property type="match status" value="1"/>
</dbReference>
<dbReference type="InterPro" id="IPR005702">
    <property type="entry name" value="Wzc-like_C"/>
</dbReference>
<accession>A0A2U2PBN6</accession>
<name>A0A2U2PBN6_9SPHI</name>
<dbReference type="GO" id="GO:0005524">
    <property type="term" value="F:ATP binding"/>
    <property type="evidence" value="ECO:0007669"/>
    <property type="project" value="UniProtKB-KW"/>
</dbReference>
<evidence type="ECO:0000256" key="8">
    <source>
        <dbReference type="SAM" id="Phobius"/>
    </source>
</evidence>
<dbReference type="RefSeq" id="WP_109417669.1">
    <property type="nucleotide sequence ID" value="NZ_QEAS01000020.1"/>
</dbReference>
<sequence>MNTEKNAYFYYEENAGPQQSGSFRNIIGEYLYHWPLFVLFLLISVTGALIYLHYATPAYTVRARLLIKDSEKGIGAETALKELNLFKSNTVVENELEVLKSRSLLNNVVQDLKLWVQYQGQDNLKYKDLYDKSPVRLTLLTPLKDLESASIEITIKDKKSFILKHKNSESLVSFNSKLRSRFGTWKLDPSEHLPLYEGKKIKISINPPDKITDQYEKSLNVVLTNKKATVVELSIRETTPQRGKDVLNKLIEAYNSAAINDKNRVRQSTLNFIDKRLSSLTGELTSVEKNVEDFKSSRGLIDISSESKFFLENVKDIDSKLNEVNVQLEVVNGIEAYINSSQNTGHAPATTGISDPGLVALINQLINLELKKEQLLETAPEGSPVFEALNRQISGIKHSIRENIKGIKNALVTSRKQLQNFNSNFEASIKKLPGQEREFITIKRQQSIKEELYVYLLQKREEAAVSYASTIADSRTVDQAFYGSPDSPDKTLILGIAAIIGLLFPTGIIYGRGLLNNRILTSKEIQEATSVPVLAELAYQKSNSPVVIKDKSRRMIAEQFRSLRTNLEYIYAQKKEGRVTLLTSGMSGEGKSFVSCNLGAALAATGRKTVILELDLRSPMISNYLQLSNDVGISDYLNDKAYKEKIVKRSDINENLYIASAGSLPEFPTELLIKPQMQELIDWLSINFDEILIDTPPIRLVADAMILSKYSDVNLFVVRHGYTYKSHLDFIKQLFREQKLRNLNIVFNGINSSEQSSNYHYGYYDNKDITKKELMEAGVRDFFKRF</sequence>
<protein>
    <submittedName>
        <fullName evidence="12">Capsular biosynthesis protein</fullName>
    </submittedName>
</protein>
<keyword evidence="6 8" id="KW-1133">Transmembrane helix</keyword>
<proteinExistence type="predicted"/>
<keyword evidence="4" id="KW-0547">Nucleotide-binding</keyword>
<dbReference type="InterPro" id="IPR002586">
    <property type="entry name" value="CobQ/CobB/MinD/ParA_Nub-bd_dom"/>
</dbReference>
<gene>
    <name evidence="12" type="ORF">DDR33_20515</name>
</gene>
<dbReference type="PANTHER" id="PTHR32309:SF13">
    <property type="entry name" value="FERRIC ENTEROBACTIN TRANSPORT PROTEIN FEPE"/>
    <property type="match status" value="1"/>
</dbReference>
<feature type="domain" description="Tyrosine-protein kinase G-rich" evidence="11">
    <location>
        <begin position="436"/>
        <end position="512"/>
    </location>
</feature>
<dbReference type="Gene3D" id="3.40.50.300">
    <property type="entry name" value="P-loop containing nucleotide triphosphate hydrolases"/>
    <property type="match status" value="1"/>
</dbReference>
<dbReference type="NCBIfam" id="TIGR01007">
    <property type="entry name" value="eps_fam"/>
    <property type="match status" value="1"/>
</dbReference>
<dbReference type="AlphaFoldDB" id="A0A2U2PBN6"/>
<evidence type="ECO:0000313" key="13">
    <source>
        <dbReference type="Proteomes" id="UP000245647"/>
    </source>
</evidence>
<dbReference type="GO" id="GO:0005886">
    <property type="term" value="C:plasma membrane"/>
    <property type="evidence" value="ECO:0007669"/>
    <property type="project" value="UniProtKB-SubCell"/>
</dbReference>
<dbReference type="PANTHER" id="PTHR32309">
    <property type="entry name" value="TYROSINE-PROTEIN KINASE"/>
    <property type="match status" value="1"/>
</dbReference>
<feature type="domain" description="CobQ/CobB/MinD/ParA nucleotide binding" evidence="9">
    <location>
        <begin position="582"/>
        <end position="756"/>
    </location>
</feature>
<keyword evidence="3 8" id="KW-0812">Transmembrane</keyword>
<dbReference type="InterPro" id="IPR032807">
    <property type="entry name" value="GNVR"/>
</dbReference>
<keyword evidence="5" id="KW-0067">ATP-binding</keyword>
<feature type="domain" description="Polysaccharide chain length determinant N-terminal" evidence="10">
    <location>
        <begin position="24"/>
        <end position="112"/>
    </location>
</feature>
<evidence type="ECO:0000259" key="11">
    <source>
        <dbReference type="Pfam" id="PF13807"/>
    </source>
</evidence>
<dbReference type="Pfam" id="PF02706">
    <property type="entry name" value="Wzz"/>
    <property type="match status" value="1"/>
</dbReference>
<comment type="subcellular location">
    <subcellularLocation>
        <location evidence="1">Cell membrane</location>
        <topology evidence="1">Multi-pass membrane protein</topology>
    </subcellularLocation>
</comment>
<evidence type="ECO:0000313" key="12">
    <source>
        <dbReference type="EMBL" id="PWG78811.1"/>
    </source>
</evidence>
<dbReference type="Proteomes" id="UP000245647">
    <property type="component" value="Unassembled WGS sequence"/>
</dbReference>
<evidence type="ECO:0000256" key="4">
    <source>
        <dbReference type="ARBA" id="ARBA00022741"/>
    </source>
</evidence>
<dbReference type="GO" id="GO:0004713">
    <property type="term" value="F:protein tyrosine kinase activity"/>
    <property type="evidence" value="ECO:0007669"/>
    <property type="project" value="TreeGrafter"/>
</dbReference>
<dbReference type="InterPro" id="IPR050445">
    <property type="entry name" value="Bact_polysacc_biosynth/exp"/>
</dbReference>
<dbReference type="Pfam" id="PF01656">
    <property type="entry name" value="CbiA"/>
    <property type="match status" value="1"/>
</dbReference>
<dbReference type="Pfam" id="PF13807">
    <property type="entry name" value="GNVR"/>
    <property type="match status" value="1"/>
</dbReference>
<reference evidence="12 13" key="1">
    <citation type="submission" date="2018-04" db="EMBL/GenBank/DDBJ databases">
        <title>Pedobacter chongqingensis sp. nov., isolated from a rottenly hemp rope.</title>
        <authorList>
            <person name="Cai Y."/>
        </authorList>
    </citation>
    <scope>NUCLEOTIDE SEQUENCE [LARGE SCALE GENOMIC DNA]</scope>
    <source>
        <strain evidence="12 13">FJ4-8</strain>
    </source>
</reference>
<evidence type="ECO:0000259" key="10">
    <source>
        <dbReference type="Pfam" id="PF02706"/>
    </source>
</evidence>
<organism evidence="12 13">
    <name type="scientific">Pararcticibacter amylolyticus</name>
    <dbReference type="NCBI Taxonomy" id="2173175"/>
    <lineage>
        <taxon>Bacteria</taxon>
        <taxon>Pseudomonadati</taxon>
        <taxon>Bacteroidota</taxon>
        <taxon>Sphingobacteriia</taxon>
        <taxon>Sphingobacteriales</taxon>
        <taxon>Sphingobacteriaceae</taxon>
        <taxon>Pararcticibacter</taxon>
    </lineage>
</organism>
<dbReference type="InterPro" id="IPR027417">
    <property type="entry name" value="P-loop_NTPase"/>
</dbReference>
<evidence type="ECO:0000256" key="6">
    <source>
        <dbReference type="ARBA" id="ARBA00022989"/>
    </source>
</evidence>
<evidence type="ECO:0000256" key="1">
    <source>
        <dbReference type="ARBA" id="ARBA00004651"/>
    </source>
</evidence>
<evidence type="ECO:0000256" key="7">
    <source>
        <dbReference type="ARBA" id="ARBA00023136"/>
    </source>
</evidence>
<dbReference type="OrthoDB" id="9794577at2"/>
<feature type="transmembrane region" description="Helical" evidence="8">
    <location>
        <begin position="32"/>
        <end position="54"/>
    </location>
</feature>
<evidence type="ECO:0000256" key="2">
    <source>
        <dbReference type="ARBA" id="ARBA00022475"/>
    </source>
</evidence>
<evidence type="ECO:0000259" key="9">
    <source>
        <dbReference type="Pfam" id="PF01656"/>
    </source>
</evidence>
<dbReference type="InterPro" id="IPR003856">
    <property type="entry name" value="LPS_length_determ_N"/>
</dbReference>
<keyword evidence="7 8" id="KW-0472">Membrane</keyword>